<reference evidence="3" key="1">
    <citation type="submission" date="2017-04" db="EMBL/GenBank/DDBJ databases">
        <title>Function of individual gut microbiota members based on whole genome sequencing of pure cultures obtained from chicken caecum.</title>
        <authorList>
            <person name="Medvecky M."/>
            <person name="Cejkova D."/>
            <person name="Polansky O."/>
            <person name="Karasova D."/>
            <person name="Kubasova T."/>
            <person name="Cizek A."/>
            <person name="Rychlik I."/>
        </authorList>
    </citation>
    <scope>NUCLEOTIDE SEQUENCE [LARGE SCALE GENOMIC DNA]</scope>
    <source>
        <strain evidence="3">An149</strain>
    </source>
</reference>
<organism evidence="2 3">
    <name type="scientific">Thomasclavelia spiroformis</name>
    <dbReference type="NCBI Taxonomy" id="29348"/>
    <lineage>
        <taxon>Bacteria</taxon>
        <taxon>Bacillati</taxon>
        <taxon>Bacillota</taxon>
        <taxon>Erysipelotrichia</taxon>
        <taxon>Erysipelotrichales</taxon>
        <taxon>Coprobacillaceae</taxon>
        <taxon>Thomasclavelia</taxon>
    </lineage>
</organism>
<dbReference type="PROSITE" id="PS50943">
    <property type="entry name" value="HTH_CROC1"/>
    <property type="match status" value="1"/>
</dbReference>
<evidence type="ECO:0000313" key="2">
    <source>
        <dbReference type="EMBL" id="OUQ05163.1"/>
    </source>
</evidence>
<dbReference type="SUPFAM" id="SSF47413">
    <property type="entry name" value="lambda repressor-like DNA-binding domains"/>
    <property type="match status" value="1"/>
</dbReference>
<evidence type="ECO:0000313" key="3">
    <source>
        <dbReference type="Proteomes" id="UP000196258"/>
    </source>
</evidence>
<dbReference type="Proteomes" id="UP000196258">
    <property type="component" value="Unassembled WGS sequence"/>
</dbReference>
<dbReference type="InterPro" id="IPR010982">
    <property type="entry name" value="Lambda_DNA-bd_dom_sf"/>
</dbReference>
<feature type="domain" description="HTH cro/C1-type" evidence="1">
    <location>
        <begin position="10"/>
        <end position="65"/>
    </location>
</feature>
<name>A0A1Y4QLL5_9FIRM</name>
<dbReference type="GO" id="GO:0003677">
    <property type="term" value="F:DNA binding"/>
    <property type="evidence" value="ECO:0007669"/>
    <property type="project" value="InterPro"/>
</dbReference>
<gene>
    <name evidence="2" type="ORF">B5E91_07525</name>
</gene>
<dbReference type="InterPro" id="IPR001387">
    <property type="entry name" value="Cro/C1-type_HTH"/>
</dbReference>
<dbReference type="EMBL" id="NFLB01000007">
    <property type="protein sequence ID" value="OUQ05163.1"/>
    <property type="molecule type" value="Genomic_DNA"/>
</dbReference>
<proteinExistence type="predicted"/>
<comment type="caution">
    <text evidence="2">The sequence shown here is derived from an EMBL/GenBank/DDBJ whole genome shotgun (WGS) entry which is preliminary data.</text>
</comment>
<dbReference type="AlphaFoldDB" id="A0A1Y4QLL5"/>
<sequence>MDKIKFSILLEYLIKNSSYTIKRLAEETNIDRTVLQKYISGTRFPNSYTNIEKIADKLTLPKEQRDSLYNSYKIEKVGYHKYERLQLIKEIIENINYPKEISDYDFNILYTFNQINNFAFNNTDLIALIRFMLYQAKKSKSHKLKAYLPIKNEIYDIICNNLKSTTPLFMEMLIHISTVKSEQLNNIKQFKNLLPIIFLENTQIKYYYDNQAFTQNNTFSYPYLICCDQYSLLINSNLTSGILLENEINDYLSHQFDKIYSQAELFCKNISSPSDIINYYLEDSFIFQDSENNYSFSYEPCIVPALDQELIKKIYPGDSKNKEYVENFLNSDHKHILNHIKKGKNFFFYFTKSGLQSFYDTGKVSEIPNQFLNPFSKTDVIRILNRTINIANSYPTFRFYLIKEEKFNLPNKFSLTFNDIKNINITLGGKNEDSSVNLIILEPTLRNEFYSLIDLITLEECCYDFEYSYEYLKKFIKKHK</sequence>
<protein>
    <recommendedName>
        <fullName evidence="1">HTH cro/C1-type domain-containing protein</fullName>
    </recommendedName>
</protein>
<dbReference type="RefSeq" id="WP_087256526.1">
    <property type="nucleotide sequence ID" value="NZ_NFLB01000007.1"/>
</dbReference>
<evidence type="ECO:0000259" key="1">
    <source>
        <dbReference type="PROSITE" id="PS50943"/>
    </source>
</evidence>
<accession>A0A1Y4QLL5</accession>